<sequence length="69" mass="7320">MSCADQSVLTPLSRLAPTLALLTFFPLTQALAAETVNGDTVVVTATRTAQTADESLASVQVITRDEIER</sequence>
<keyword evidence="1" id="KW-0675">Receptor</keyword>
<name>A0A3B0YP49_9ZZZZ</name>
<dbReference type="EMBL" id="UOFM01000163">
    <property type="protein sequence ID" value="VAW76119.1"/>
    <property type="molecule type" value="Genomic_DNA"/>
</dbReference>
<proteinExistence type="predicted"/>
<accession>A0A3B0YP49</accession>
<feature type="non-terminal residue" evidence="1">
    <location>
        <position position="69"/>
    </location>
</feature>
<dbReference type="SUPFAM" id="SSF56935">
    <property type="entry name" value="Porins"/>
    <property type="match status" value="1"/>
</dbReference>
<gene>
    <name evidence="1" type="ORF">MNBD_GAMMA14-872</name>
</gene>
<dbReference type="PROSITE" id="PS00430">
    <property type="entry name" value="TONB_DEPENDENT_REC_1"/>
    <property type="match status" value="1"/>
</dbReference>
<dbReference type="Gene3D" id="2.170.130.10">
    <property type="entry name" value="TonB-dependent receptor, plug domain"/>
    <property type="match status" value="1"/>
</dbReference>
<organism evidence="1">
    <name type="scientific">hydrothermal vent metagenome</name>
    <dbReference type="NCBI Taxonomy" id="652676"/>
    <lineage>
        <taxon>unclassified sequences</taxon>
        <taxon>metagenomes</taxon>
        <taxon>ecological metagenomes</taxon>
    </lineage>
</organism>
<dbReference type="AlphaFoldDB" id="A0A3B0YP49"/>
<dbReference type="InterPro" id="IPR010916">
    <property type="entry name" value="TonB_box_CS"/>
</dbReference>
<evidence type="ECO:0000313" key="1">
    <source>
        <dbReference type="EMBL" id="VAW76119.1"/>
    </source>
</evidence>
<dbReference type="InterPro" id="IPR037066">
    <property type="entry name" value="Plug_dom_sf"/>
</dbReference>
<reference evidence="1" key="1">
    <citation type="submission" date="2018-06" db="EMBL/GenBank/DDBJ databases">
        <authorList>
            <person name="Zhirakovskaya E."/>
        </authorList>
    </citation>
    <scope>NUCLEOTIDE SEQUENCE</scope>
</reference>
<protein>
    <submittedName>
        <fullName evidence="1">Outer membrane vitamin B12 receptor BtuB</fullName>
    </submittedName>
</protein>